<sequence>MKAVGIVVEYNPFHNGHLYHAAAAKAQTESDLVIAVMSGNFLQRGEPALVDKWTRTSMALENGVDLVFELPYASATSNAPAFAASAIQLLDAAQCDSYCFGSEDGSITSFIETLNRISTYQADYDDAIRSSVQKGVSYPQALNEAYSSITQPADGNPSKFVDLSLPNNILGFHYMESAAALKSTMTPATLPRLGAGYHDDVSPDTKIASATGIRKEFFTTQNTEHIRQYVPNRTFHELEHWLEQRGNFGSWERFYPQLRFQILRDGPERLARIADVKEGIENLFYKAAKQAESFQHFMSIVKSKRYTWTRIQRMLTHIYTGFTYEKRNVMQNPDHLRLLGMTPLGQAYLKEKKEEVKLPVVSRLANFESASAAFSATVSDLYALGIDPLTPSLGLDFRTPPIRL</sequence>
<keyword evidence="3" id="KW-0547">Nucleotide-binding</keyword>
<dbReference type="SUPFAM" id="SSF52374">
    <property type="entry name" value="Nucleotidylyl transferase"/>
    <property type="match status" value="1"/>
</dbReference>
<organism evidence="4 5">
    <name type="scientific">Sporosarcina aquimarina</name>
    <dbReference type="NCBI Taxonomy" id="114975"/>
    <lineage>
        <taxon>Bacteria</taxon>
        <taxon>Bacillati</taxon>
        <taxon>Bacillota</taxon>
        <taxon>Bacilli</taxon>
        <taxon>Bacillales</taxon>
        <taxon>Caryophanaceae</taxon>
        <taxon>Sporosarcina</taxon>
    </lineage>
</organism>
<keyword evidence="5" id="KW-1185">Reference proteome</keyword>
<evidence type="ECO:0000313" key="4">
    <source>
        <dbReference type="EMBL" id="MDW0109328.1"/>
    </source>
</evidence>
<comment type="caution">
    <text evidence="3">Lacks conserved residue(s) required for the propagation of feature annotation.</text>
</comment>
<gene>
    <name evidence="3" type="primary">tmcAL</name>
    <name evidence="4" type="ORF">QT716_04575</name>
</gene>
<keyword evidence="3" id="KW-0963">Cytoplasm</keyword>
<name>A0ABU4FZ45_9BACL</name>
<keyword evidence="3" id="KW-0067">ATP-binding</keyword>
<keyword evidence="1 3" id="KW-0436">Ligase</keyword>
<evidence type="ECO:0000256" key="3">
    <source>
        <dbReference type="HAMAP-Rule" id="MF_01539"/>
    </source>
</evidence>
<dbReference type="NCBIfam" id="NF010191">
    <property type="entry name" value="PRK13670.1"/>
    <property type="match status" value="1"/>
</dbReference>
<evidence type="ECO:0000313" key="5">
    <source>
        <dbReference type="Proteomes" id="UP001280629"/>
    </source>
</evidence>
<dbReference type="HAMAP" id="MF_01539">
    <property type="entry name" value="TmcAL"/>
    <property type="match status" value="1"/>
</dbReference>
<dbReference type="Proteomes" id="UP001280629">
    <property type="component" value="Unassembled WGS sequence"/>
</dbReference>
<dbReference type="Pfam" id="PF05636">
    <property type="entry name" value="HIGH_NTase1"/>
    <property type="match status" value="1"/>
</dbReference>
<comment type="function">
    <text evidence="3">Catalyzes the formation of N(4)-acetylcytidine (ac(4)C) at the wobble position of elongator tRNA(Met), using acetate and ATP as substrates. First activates an acetate ion to form acetyladenylate (Ac-AMP) and then transfers the acetyl group to tRNA to form ac(4)C34.</text>
</comment>
<keyword evidence="3" id="KW-0694">RNA-binding</keyword>
<comment type="caution">
    <text evidence="4">The sequence shown here is derived from an EMBL/GenBank/DDBJ whole genome shotgun (WGS) entry which is preliminary data.</text>
</comment>
<dbReference type="PANTHER" id="PTHR37825:SF1">
    <property type="entry name" value="TRNA(MET) CYTIDINE ACETATE LIGASE"/>
    <property type="match status" value="1"/>
</dbReference>
<keyword evidence="3" id="KW-0820">tRNA-binding</keyword>
<keyword evidence="2 3" id="KW-0819">tRNA processing</keyword>
<feature type="binding site" evidence="3">
    <location>
        <position position="192"/>
    </location>
    <ligand>
        <name>ATP</name>
        <dbReference type="ChEBI" id="CHEBI:30616"/>
    </ligand>
</feature>
<reference evidence="4 5" key="1">
    <citation type="submission" date="2023-06" db="EMBL/GenBank/DDBJ databases">
        <title>Sporosarcina sp. nov., isolated from Korean traditional fermented seafood 'Jeotgal'.</title>
        <authorList>
            <person name="Yang A.-I."/>
            <person name="Shin N.-R."/>
        </authorList>
    </citation>
    <scope>NUCLEOTIDE SEQUENCE [LARGE SCALE GENOMIC DNA]</scope>
    <source>
        <strain evidence="4 5">KCTC3840</strain>
    </source>
</reference>
<feature type="binding site" evidence="3">
    <location>
        <position position="101"/>
    </location>
    <ligand>
        <name>ATP</name>
        <dbReference type="ChEBI" id="CHEBI:30616"/>
    </ligand>
</feature>
<comment type="catalytic activity">
    <reaction evidence="3">
        <text>cytidine(34) in elongator tRNA(Met) + acetate + ATP = N(4)-acetylcytidine(34) in elongator tRNA(Met) + AMP + diphosphate</text>
        <dbReference type="Rhea" id="RHEA:58144"/>
        <dbReference type="Rhea" id="RHEA-COMP:10693"/>
        <dbReference type="Rhea" id="RHEA-COMP:10694"/>
        <dbReference type="ChEBI" id="CHEBI:30089"/>
        <dbReference type="ChEBI" id="CHEBI:30616"/>
        <dbReference type="ChEBI" id="CHEBI:33019"/>
        <dbReference type="ChEBI" id="CHEBI:74900"/>
        <dbReference type="ChEBI" id="CHEBI:82748"/>
        <dbReference type="ChEBI" id="CHEBI:456215"/>
    </reaction>
</comment>
<evidence type="ECO:0000256" key="2">
    <source>
        <dbReference type="ARBA" id="ARBA00022694"/>
    </source>
</evidence>
<feature type="binding site" evidence="3">
    <location>
        <position position="167"/>
    </location>
    <ligand>
        <name>ATP</name>
        <dbReference type="ChEBI" id="CHEBI:30616"/>
    </ligand>
</feature>
<dbReference type="InterPro" id="IPR014729">
    <property type="entry name" value="Rossmann-like_a/b/a_fold"/>
</dbReference>
<dbReference type="InterPro" id="IPR008513">
    <property type="entry name" value="tRNA(Met)_cyd_acetate_ligase"/>
</dbReference>
<protein>
    <recommendedName>
        <fullName evidence="3">tRNA(Met) cytidine acetate ligase</fullName>
        <ecNumber evidence="3">6.3.4.-</ecNumber>
    </recommendedName>
</protein>
<dbReference type="EMBL" id="JAUBDH010000002">
    <property type="protein sequence ID" value="MDW0109328.1"/>
    <property type="molecule type" value="Genomic_DNA"/>
</dbReference>
<feature type="binding site" evidence="3">
    <location>
        <begin position="7"/>
        <end position="20"/>
    </location>
    <ligand>
        <name>ATP</name>
        <dbReference type="ChEBI" id="CHEBI:30616"/>
    </ligand>
</feature>
<dbReference type="Gene3D" id="3.40.50.620">
    <property type="entry name" value="HUPs"/>
    <property type="match status" value="1"/>
</dbReference>
<comment type="similarity">
    <text evidence="3">Belongs to the TmcAL family.</text>
</comment>
<comment type="subcellular location">
    <subcellularLocation>
        <location evidence="3">Cytoplasm</location>
    </subcellularLocation>
</comment>
<dbReference type="EC" id="6.3.4.-" evidence="3"/>
<dbReference type="PANTHER" id="PTHR37825">
    <property type="entry name" value="TRNA(MET) CYTIDINE ACETATE LIGASE"/>
    <property type="match status" value="1"/>
</dbReference>
<evidence type="ECO:0000256" key="1">
    <source>
        <dbReference type="ARBA" id="ARBA00022598"/>
    </source>
</evidence>
<proteinExistence type="inferred from homology"/>
<dbReference type="RefSeq" id="WP_317934799.1">
    <property type="nucleotide sequence ID" value="NZ_JAUBDH010000002.1"/>
</dbReference>
<accession>A0ABU4FZ45</accession>